<feature type="domain" description="Cupin type-2" evidence="3">
    <location>
        <begin position="46"/>
        <end position="115"/>
    </location>
</feature>
<dbReference type="InterPro" id="IPR014710">
    <property type="entry name" value="RmlC-like_jellyroll"/>
</dbReference>
<dbReference type="PANTHER" id="PTHR35848">
    <property type="entry name" value="OXALATE-BINDING PROTEIN"/>
    <property type="match status" value="1"/>
</dbReference>
<dbReference type="InterPro" id="IPR051610">
    <property type="entry name" value="GPI/OXD"/>
</dbReference>
<evidence type="ECO:0000256" key="1">
    <source>
        <dbReference type="ARBA" id="ARBA00022723"/>
    </source>
</evidence>
<dbReference type="RefSeq" id="WP_161034352.1">
    <property type="nucleotide sequence ID" value="NZ_WWCL01000001.1"/>
</dbReference>
<evidence type="ECO:0000259" key="3">
    <source>
        <dbReference type="Pfam" id="PF07883"/>
    </source>
</evidence>
<proteinExistence type="predicted"/>
<keyword evidence="5" id="KW-1185">Reference proteome</keyword>
<sequence>MYPITTPSDAKLLRPGELPQHDRGGGARTVSLVSPALGATTFISGITEFDPGTAIPFHSHNCEESVVLLEGEAIMDIDDQHYPLQVLDTTFIPPNVVHRFRNISDSKPMKILWTYASPQATRTLRDSGETRPIALEHHPK</sequence>
<name>A0A845I219_9BURK</name>
<evidence type="ECO:0000313" key="4">
    <source>
        <dbReference type="EMBL" id="MYN44748.1"/>
    </source>
</evidence>
<feature type="compositionally biased region" description="Basic and acidic residues" evidence="2">
    <location>
        <begin position="11"/>
        <end position="25"/>
    </location>
</feature>
<keyword evidence="1" id="KW-0479">Metal-binding</keyword>
<dbReference type="PANTHER" id="PTHR35848:SF6">
    <property type="entry name" value="CUPIN TYPE-2 DOMAIN-CONTAINING PROTEIN"/>
    <property type="match status" value="1"/>
</dbReference>
<evidence type="ECO:0000256" key="2">
    <source>
        <dbReference type="SAM" id="MobiDB-lite"/>
    </source>
</evidence>
<dbReference type="Gene3D" id="2.60.120.10">
    <property type="entry name" value="Jelly Rolls"/>
    <property type="match status" value="1"/>
</dbReference>
<organism evidence="4 5">
    <name type="scientific">Duganella fentianensis</name>
    <dbReference type="NCBI Taxonomy" id="2692177"/>
    <lineage>
        <taxon>Bacteria</taxon>
        <taxon>Pseudomonadati</taxon>
        <taxon>Pseudomonadota</taxon>
        <taxon>Betaproteobacteria</taxon>
        <taxon>Burkholderiales</taxon>
        <taxon>Oxalobacteraceae</taxon>
        <taxon>Telluria group</taxon>
        <taxon>Duganella</taxon>
    </lineage>
</organism>
<dbReference type="GO" id="GO:0046872">
    <property type="term" value="F:metal ion binding"/>
    <property type="evidence" value="ECO:0007669"/>
    <property type="project" value="UniProtKB-KW"/>
</dbReference>
<dbReference type="InterPro" id="IPR011051">
    <property type="entry name" value="RmlC_Cupin_sf"/>
</dbReference>
<dbReference type="AlphaFoldDB" id="A0A845I219"/>
<feature type="region of interest" description="Disordered" evidence="2">
    <location>
        <begin position="1"/>
        <end position="26"/>
    </location>
</feature>
<accession>A0A845I219</accession>
<dbReference type="SUPFAM" id="SSF51182">
    <property type="entry name" value="RmlC-like cupins"/>
    <property type="match status" value="1"/>
</dbReference>
<dbReference type="Pfam" id="PF07883">
    <property type="entry name" value="Cupin_2"/>
    <property type="match status" value="1"/>
</dbReference>
<evidence type="ECO:0000313" key="5">
    <source>
        <dbReference type="Proteomes" id="UP000444316"/>
    </source>
</evidence>
<dbReference type="EMBL" id="WWCL01000001">
    <property type="protein sequence ID" value="MYN44748.1"/>
    <property type="molecule type" value="Genomic_DNA"/>
</dbReference>
<reference evidence="4" key="1">
    <citation type="submission" date="2019-12" db="EMBL/GenBank/DDBJ databases">
        <title>Novel species isolated from a subtropical stream in China.</title>
        <authorList>
            <person name="Lu H."/>
        </authorList>
    </citation>
    <scope>NUCLEOTIDE SEQUENCE [LARGE SCALE GENOMIC DNA]</scope>
    <source>
        <strain evidence="4">FT93W</strain>
    </source>
</reference>
<comment type="caution">
    <text evidence="4">The sequence shown here is derived from an EMBL/GenBank/DDBJ whole genome shotgun (WGS) entry which is preliminary data.</text>
</comment>
<dbReference type="InterPro" id="IPR013096">
    <property type="entry name" value="Cupin_2"/>
</dbReference>
<gene>
    <name evidence="4" type="ORF">GTP23_06635</name>
</gene>
<dbReference type="Proteomes" id="UP000444316">
    <property type="component" value="Unassembled WGS sequence"/>
</dbReference>
<protein>
    <submittedName>
        <fullName evidence="4">Cupin domain-containing protein</fullName>
    </submittedName>
</protein>